<evidence type="ECO:0000256" key="1">
    <source>
        <dbReference type="SAM" id="SignalP"/>
    </source>
</evidence>
<dbReference type="AlphaFoldDB" id="A0A813XDE1"/>
<dbReference type="EMBL" id="CAJNOC010001443">
    <property type="protein sequence ID" value="CAF0865288.1"/>
    <property type="molecule type" value="Genomic_DNA"/>
</dbReference>
<feature type="chain" id="PRO_5032696812" description="Tyrosine-protein kinase ephrin type A/B receptor-like domain-containing protein" evidence="1">
    <location>
        <begin position="20"/>
        <end position="198"/>
    </location>
</feature>
<comment type="caution">
    <text evidence="2">The sequence shown here is derived from an EMBL/GenBank/DDBJ whole genome shotgun (WGS) entry which is preliminary data.</text>
</comment>
<sequence length="198" mass="21437">MKNFREIFLFLIILKKLGAQNCNIGNFKCGNSCCNCYNGYYCNDPSKSPVPCPAGTYSYSNTGTIIECTPCSSGYFSGNASSGCYRCPDGHQCNDPSKTSSFMSMLGSFSYSSTGKISECTPCSSGYFSSNSSWECRLCFQGHQCCDPSQRPVPCPAGSYTDTEGSTYCKTCSNQCPPQTNAEPNAFVDSGSCNFYKD</sequence>
<proteinExistence type="predicted"/>
<organism evidence="2 3">
    <name type="scientific">Brachionus calyciflorus</name>
    <dbReference type="NCBI Taxonomy" id="104777"/>
    <lineage>
        <taxon>Eukaryota</taxon>
        <taxon>Metazoa</taxon>
        <taxon>Spiralia</taxon>
        <taxon>Gnathifera</taxon>
        <taxon>Rotifera</taxon>
        <taxon>Eurotatoria</taxon>
        <taxon>Monogononta</taxon>
        <taxon>Pseudotrocha</taxon>
        <taxon>Ploima</taxon>
        <taxon>Brachionidae</taxon>
        <taxon>Brachionus</taxon>
    </lineage>
</organism>
<evidence type="ECO:0000313" key="3">
    <source>
        <dbReference type="Proteomes" id="UP000663879"/>
    </source>
</evidence>
<feature type="signal peptide" evidence="1">
    <location>
        <begin position="1"/>
        <end position="19"/>
    </location>
</feature>
<name>A0A813XDE1_9BILA</name>
<gene>
    <name evidence="2" type="ORF">OXX778_LOCUS9648</name>
</gene>
<dbReference type="SMART" id="SM01411">
    <property type="entry name" value="Ephrin_rec_like"/>
    <property type="match status" value="2"/>
</dbReference>
<accession>A0A813XDE1</accession>
<evidence type="ECO:0008006" key="4">
    <source>
        <dbReference type="Google" id="ProtNLM"/>
    </source>
</evidence>
<keyword evidence="3" id="KW-1185">Reference proteome</keyword>
<reference evidence="2" key="1">
    <citation type="submission" date="2021-02" db="EMBL/GenBank/DDBJ databases">
        <authorList>
            <person name="Nowell W R."/>
        </authorList>
    </citation>
    <scope>NUCLEOTIDE SEQUENCE</scope>
    <source>
        <strain evidence="2">Ploen Becks lab</strain>
    </source>
</reference>
<dbReference type="InterPro" id="IPR009030">
    <property type="entry name" value="Growth_fac_rcpt_cys_sf"/>
</dbReference>
<evidence type="ECO:0000313" key="2">
    <source>
        <dbReference type="EMBL" id="CAF0865288.1"/>
    </source>
</evidence>
<protein>
    <recommendedName>
        <fullName evidence="4">Tyrosine-protein kinase ephrin type A/B receptor-like domain-containing protein</fullName>
    </recommendedName>
</protein>
<dbReference type="SUPFAM" id="SSF57184">
    <property type="entry name" value="Growth factor receptor domain"/>
    <property type="match status" value="1"/>
</dbReference>
<keyword evidence="1" id="KW-0732">Signal</keyword>
<dbReference type="Proteomes" id="UP000663879">
    <property type="component" value="Unassembled WGS sequence"/>
</dbReference>
<dbReference type="OrthoDB" id="439917at2759"/>